<keyword evidence="14" id="KW-1185">Reference proteome</keyword>
<gene>
    <name evidence="13" type="primary">nrdG</name>
    <name evidence="13" type="ORF">DMP07_01105</name>
</gene>
<evidence type="ECO:0000256" key="10">
    <source>
        <dbReference type="ARBA" id="ARBA00023014"/>
    </source>
</evidence>
<dbReference type="SFLD" id="SFLDF00299">
    <property type="entry name" value="anaerobic_ribonucleoside-triph"/>
    <property type="match status" value="1"/>
</dbReference>
<dbReference type="Proteomes" id="UP000267368">
    <property type="component" value="Unassembled WGS sequence"/>
</dbReference>
<keyword evidence="10" id="KW-0411">Iron-sulfur</keyword>
<comment type="caution">
    <text evidence="13">The sequence shown here is derived from an EMBL/GenBank/DDBJ whole genome shotgun (WGS) entry which is preliminary data.</text>
</comment>
<dbReference type="GO" id="GO:0004748">
    <property type="term" value="F:ribonucleoside-diphosphate reductase activity, thioredoxin disulfide as acceptor"/>
    <property type="evidence" value="ECO:0007669"/>
    <property type="project" value="TreeGrafter"/>
</dbReference>
<dbReference type="SFLD" id="SFLDG01066">
    <property type="entry name" value="organic_radical-activating_enz"/>
    <property type="match status" value="1"/>
</dbReference>
<evidence type="ECO:0000313" key="13">
    <source>
        <dbReference type="EMBL" id="RNL21475.1"/>
    </source>
</evidence>
<dbReference type="PIRSF" id="PIRSF000368">
    <property type="entry name" value="NrdG"/>
    <property type="match status" value="1"/>
</dbReference>
<dbReference type="InterPro" id="IPR007197">
    <property type="entry name" value="rSAM"/>
</dbReference>
<evidence type="ECO:0000256" key="12">
    <source>
        <dbReference type="PIRNR" id="PIRNR000368"/>
    </source>
</evidence>
<dbReference type="InterPro" id="IPR013785">
    <property type="entry name" value="Aldolase_TIM"/>
</dbReference>
<evidence type="ECO:0000256" key="8">
    <source>
        <dbReference type="ARBA" id="ARBA00023002"/>
    </source>
</evidence>
<dbReference type="SFLD" id="SFLDS00029">
    <property type="entry name" value="Radical_SAM"/>
    <property type="match status" value="1"/>
</dbReference>
<evidence type="ECO:0000256" key="6">
    <source>
        <dbReference type="ARBA" id="ARBA00022691"/>
    </source>
</evidence>
<dbReference type="GO" id="GO:0043365">
    <property type="term" value="F:[formate-C-acetyltransferase]-activating enzyme activity"/>
    <property type="evidence" value="ECO:0007669"/>
    <property type="project" value="InterPro"/>
</dbReference>
<evidence type="ECO:0000256" key="2">
    <source>
        <dbReference type="ARBA" id="ARBA00003852"/>
    </source>
</evidence>
<keyword evidence="5" id="KW-0004">4Fe-4S</keyword>
<dbReference type="PANTHER" id="PTHR30352:SF2">
    <property type="entry name" value="ANAEROBIC RIBONUCLEOSIDE-TRIPHOSPHATE REDUCTASE-ACTIVATING PROTEIN"/>
    <property type="match status" value="1"/>
</dbReference>
<reference evidence="14" key="1">
    <citation type="submission" date="2018-05" db="EMBL/GenBank/DDBJ databases">
        <title>Genome Sequencing of selected type strains of the family Eggerthellaceae.</title>
        <authorList>
            <person name="Danylec N."/>
            <person name="Stoll D.A."/>
            <person name="Doetsch A."/>
            <person name="Huch M."/>
        </authorList>
    </citation>
    <scope>NUCLEOTIDE SEQUENCE [LARGE SCALE GENOMIC DNA]</scope>
    <source>
        <strain evidence="14">DSM 17537</strain>
    </source>
</reference>
<dbReference type="OrthoDB" id="9782387at2"/>
<evidence type="ECO:0000256" key="1">
    <source>
        <dbReference type="ARBA" id="ARBA00001966"/>
    </source>
</evidence>
<evidence type="ECO:0000313" key="14">
    <source>
        <dbReference type="Proteomes" id="UP000267368"/>
    </source>
</evidence>
<dbReference type="InterPro" id="IPR012837">
    <property type="entry name" value="NrdG"/>
</dbReference>
<dbReference type="GO" id="GO:0051539">
    <property type="term" value="F:4 iron, 4 sulfur cluster binding"/>
    <property type="evidence" value="ECO:0007669"/>
    <property type="project" value="UniProtKB-KW"/>
</dbReference>
<dbReference type="EMBL" id="QICB01000001">
    <property type="protein sequence ID" value="RNL21475.1"/>
    <property type="molecule type" value="Genomic_DNA"/>
</dbReference>
<comment type="similarity">
    <text evidence="3 12">Belongs to the organic radical-activating enzymes family.</text>
</comment>
<comment type="cofactor">
    <cofactor evidence="1">
        <name>[4Fe-4S] cluster</name>
        <dbReference type="ChEBI" id="CHEBI:49883"/>
    </cofactor>
</comment>
<dbReference type="SUPFAM" id="SSF102114">
    <property type="entry name" value="Radical SAM enzymes"/>
    <property type="match status" value="1"/>
</dbReference>
<evidence type="ECO:0000256" key="9">
    <source>
        <dbReference type="ARBA" id="ARBA00023004"/>
    </source>
</evidence>
<keyword evidence="8 12" id="KW-0560">Oxidoreductase</keyword>
<organism evidence="13 14">
    <name type="scientific">Slackia faecicanis</name>
    <dbReference type="NCBI Taxonomy" id="255723"/>
    <lineage>
        <taxon>Bacteria</taxon>
        <taxon>Bacillati</taxon>
        <taxon>Actinomycetota</taxon>
        <taxon>Coriobacteriia</taxon>
        <taxon>Eggerthellales</taxon>
        <taxon>Eggerthellaceae</taxon>
        <taxon>Slackia</taxon>
    </lineage>
</organism>
<name>A0A3N0AHD9_9ACTN</name>
<dbReference type="Pfam" id="PF13353">
    <property type="entry name" value="Fer4_12"/>
    <property type="match status" value="1"/>
</dbReference>
<evidence type="ECO:0000256" key="4">
    <source>
        <dbReference type="ARBA" id="ARBA00014281"/>
    </source>
</evidence>
<dbReference type="InterPro" id="IPR058240">
    <property type="entry name" value="rSAM_sf"/>
</dbReference>
<evidence type="ECO:0000256" key="5">
    <source>
        <dbReference type="ARBA" id="ARBA00022485"/>
    </source>
</evidence>
<dbReference type="InterPro" id="IPR001989">
    <property type="entry name" value="Radical_activat_CS"/>
</dbReference>
<evidence type="ECO:0000256" key="3">
    <source>
        <dbReference type="ARBA" id="ARBA00009777"/>
    </source>
</evidence>
<dbReference type="InterPro" id="IPR034457">
    <property type="entry name" value="Organic_radical-activating"/>
</dbReference>
<evidence type="ECO:0000256" key="11">
    <source>
        <dbReference type="ARBA" id="ARBA00047365"/>
    </source>
</evidence>
<accession>A0A3N0AHD9</accession>
<proteinExistence type="inferred from homology"/>
<comment type="catalytic activity">
    <reaction evidence="11">
        <text>glycyl-[protein] + reduced [flavodoxin] + S-adenosyl-L-methionine = glycin-2-yl radical-[protein] + semiquinone [flavodoxin] + 5'-deoxyadenosine + L-methionine + H(+)</text>
        <dbReference type="Rhea" id="RHEA:61976"/>
        <dbReference type="Rhea" id="RHEA-COMP:10622"/>
        <dbReference type="Rhea" id="RHEA-COMP:14480"/>
        <dbReference type="Rhea" id="RHEA-COMP:15993"/>
        <dbReference type="Rhea" id="RHEA-COMP:15994"/>
        <dbReference type="ChEBI" id="CHEBI:15378"/>
        <dbReference type="ChEBI" id="CHEBI:17319"/>
        <dbReference type="ChEBI" id="CHEBI:29947"/>
        <dbReference type="ChEBI" id="CHEBI:32722"/>
        <dbReference type="ChEBI" id="CHEBI:57618"/>
        <dbReference type="ChEBI" id="CHEBI:57844"/>
        <dbReference type="ChEBI" id="CHEBI:59789"/>
        <dbReference type="ChEBI" id="CHEBI:140311"/>
    </reaction>
</comment>
<sequence>MHRGLLQNHLPERGCKVNYSTIKYCDIANGEGVRTTLFVSGCRRRCPFCFNEEAWSFAAGRLFDDETQNAILASLEPAYIDGLSVLGGEPMEPENQRGLVSFLETVKARYPEKSIWCYTGDTYEELVSGPKRTEDTERLLASIDVLVDGPFIQELKDITLRFRGSSNQRIIDMAATRAAGKVVLWADDPVFATHTMD</sequence>
<dbReference type="EC" id="1.97.1.-" evidence="12"/>
<keyword evidence="6" id="KW-0949">S-adenosyl-L-methionine</keyword>
<dbReference type="GO" id="GO:0046872">
    <property type="term" value="F:metal ion binding"/>
    <property type="evidence" value="ECO:0007669"/>
    <property type="project" value="UniProtKB-KW"/>
</dbReference>
<evidence type="ECO:0000256" key="7">
    <source>
        <dbReference type="ARBA" id="ARBA00022723"/>
    </source>
</evidence>
<dbReference type="AlphaFoldDB" id="A0A3N0AHD9"/>
<dbReference type="SFLD" id="SFLDG01063">
    <property type="entry name" value="activating_enzymes__group_1"/>
    <property type="match status" value="1"/>
</dbReference>
<dbReference type="PANTHER" id="PTHR30352">
    <property type="entry name" value="PYRUVATE FORMATE-LYASE-ACTIVATING ENZYME"/>
    <property type="match status" value="1"/>
</dbReference>
<dbReference type="NCBIfam" id="TIGR02491">
    <property type="entry name" value="NrdG"/>
    <property type="match status" value="1"/>
</dbReference>
<dbReference type="Gene3D" id="3.20.20.70">
    <property type="entry name" value="Aldolase class I"/>
    <property type="match status" value="1"/>
</dbReference>
<keyword evidence="7" id="KW-0479">Metal-binding</keyword>
<comment type="function">
    <text evidence="2 12">Activation of anaerobic ribonucleoside-triphosphate reductase under anaerobic conditions by generation of an organic free radical, using S-adenosylmethionine and reduced flavodoxin as cosubstrates to produce 5'-deoxy-adenosine.</text>
</comment>
<keyword evidence="9" id="KW-0408">Iron</keyword>
<protein>
    <recommendedName>
        <fullName evidence="4 12">Anaerobic ribonucleoside-triphosphate reductase-activating protein</fullName>
        <ecNumber evidence="12">1.97.1.-</ecNumber>
    </recommendedName>
</protein>
<dbReference type="PROSITE" id="PS01087">
    <property type="entry name" value="RADICAL_ACTIVATING"/>
    <property type="match status" value="1"/>
</dbReference>